<evidence type="ECO:0000256" key="10">
    <source>
        <dbReference type="ARBA" id="ARBA00034808"/>
    </source>
</evidence>
<gene>
    <name evidence="16" type="ORF">ACG02S_11990</name>
</gene>
<evidence type="ECO:0000256" key="8">
    <source>
        <dbReference type="ARBA" id="ARBA00023235"/>
    </source>
</evidence>
<accession>A0ABW7EN49</accession>
<evidence type="ECO:0000256" key="13">
    <source>
        <dbReference type="SAM" id="MobiDB-lite"/>
    </source>
</evidence>
<dbReference type="Pfam" id="PF16124">
    <property type="entry name" value="RecQ_Zn_bind"/>
    <property type="match status" value="1"/>
</dbReference>
<dbReference type="PROSITE" id="PS51194">
    <property type="entry name" value="HELICASE_CTER"/>
    <property type="match status" value="1"/>
</dbReference>
<evidence type="ECO:0000256" key="7">
    <source>
        <dbReference type="ARBA" id="ARBA00023125"/>
    </source>
</evidence>
<dbReference type="EC" id="5.6.2.4" evidence="10"/>
<dbReference type="Gene3D" id="3.40.50.300">
    <property type="entry name" value="P-loop containing nucleotide triphosphate hydrolases"/>
    <property type="match status" value="2"/>
</dbReference>
<dbReference type="InterPro" id="IPR004589">
    <property type="entry name" value="DNA_helicase_ATP-dep_RecQ"/>
</dbReference>
<dbReference type="SMART" id="SM00490">
    <property type="entry name" value="HELICc"/>
    <property type="match status" value="1"/>
</dbReference>
<dbReference type="InterPro" id="IPR002464">
    <property type="entry name" value="DNA/RNA_helicase_DEAH_CS"/>
</dbReference>
<dbReference type="SMART" id="SM00487">
    <property type="entry name" value="DEXDc"/>
    <property type="match status" value="1"/>
</dbReference>
<dbReference type="SUPFAM" id="SSF52540">
    <property type="entry name" value="P-loop containing nucleoside triphosphate hydrolases"/>
    <property type="match status" value="1"/>
</dbReference>
<dbReference type="PROSITE" id="PS00690">
    <property type="entry name" value="DEAH_ATP_HELICASE"/>
    <property type="match status" value="1"/>
</dbReference>
<dbReference type="PANTHER" id="PTHR13710:SF105">
    <property type="entry name" value="ATP-DEPENDENT DNA HELICASE Q1"/>
    <property type="match status" value="1"/>
</dbReference>
<dbReference type="Pfam" id="PF00271">
    <property type="entry name" value="Helicase_C"/>
    <property type="match status" value="1"/>
</dbReference>
<dbReference type="NCBIfam" id="TIGR00614">
    <property type="entry name" value="recQ_fam"/>
    <property type="match status" value="1"/>
</dbReference>
<comment type="catalytic activity">
    <reaction evidence="9">
        <text>Couples ATP hydrolysis with the unwinding of duplex DNA by translocating in the 3'-5' direction.</text>
        <dbReference type="EC" id="5.6.2.4"/>
    </reaction>
</comment>
<evidence type="ECO:0000256" key="9">
    <source>
        <dbReference type="ARBA" id="ARBA00034617"/>
    </source>
</evidence>
<evidence type="ECO:0000256" key="1">
    <source>
        <dbReference type="ARBA" id="ARBA00005446"/>
    </source>
</evidence>
<dbReference type="Proteomes" id="UP001606300">
    <property type="component" value="Unassembled WGS sequence"/>
</dbReference>
<evidence type="ECO:0000256" key="3">
    <source>
        <dbReference type="ARBA" id="ARBA00022741"/>
    </source>
</evidence>
<dbReference type="InterPro" id="IPR032284">
    <property type="entry name" value="RecQ_Zn-bd"/>
</dbReference>
<dbReference type="EMBL" id="JBIGHY010000003">
    <property type="protein sequence ID" value="MFG6414617.1"/>
    <property type="molecule type" value="Genomic_DNA"/>
</dbReference>
<reference evidence="16 17" key="1">
    <citation type="submission" date="2024-09" db="EMBL/GenBank/DDBJ databases">
        <title>Novel species of the genus Pelomonas and Roseateles isolated from streams.</title>
        <authorList>
            <person name="Lu H."/>
        </authorList>
    </citation>
    <scope>NUCLEOTIDE SEQUENCE [LARGE SCALE GENOMIC DNA]</scope>
    <source>
        <strain evidence="16 17">DC23W</strain>
    </source>
</reference>
<keyword evidence="5 16" id="KW-0347">Helicase</keyword>
<dbReference type="InterPro" id="IPR036388">
    <property type="entry name" value="WH-like_DNA-bd_sf"/>
</dbReference>
<keyword evidence="3" id="KW-0547">Nucleotide-binding</keyword>
<comment type="similarity">
    <text evidence="1">Belongs to the helicase family. RecQ subfamily.</text>
</comment>
<dbReference type="Gene3D" id="1.10.10.10">
    <property type="entry name" value="Winged helix-like DNA-binding domain superfamily/Winged helix DNA-binding domain"/>
    <property type="match status" value="1"/>
</dbReference>
<keyword evidence="4 16" id="KW-0378">Hydrolase</keyword>
<protein>
    <recommendedName>
        <fullName evidence="11">ATP-dependent DNA helicase RecQ</fullName>
        <ecNumber evidence="10">5.6.2.4</ecNumber>
    </recommendedName>
    <alternativeName>
        <fullName evidence="12">DNA 3'-5' helicase RecQ</fullName>
    </alternativeName>
</protein>
<dbReference type="GO" id="GO:0003678">
    <property type="term" value="F:DNA helicase activity"/>
    <property type="evidence" value="ECO:0007669"/>
    <property type="project" value="UniProtKB-EC"/>
</dbReference>
<dbReference type="CDD" id="cd17920">
    <property type="entry name" value="DEXHc_RecQ"/>
    <property type="match status" value="1"/>
</dbReference>
<evidence type="ECO:0000256" key="6">
    <source>
        <dbReference type="ARBA" id="ARBA00022840"/>
    </source>
</evidence>
<dbReference type="GO" id="GO:0016787">
    <property type="term" value="F:hydrolase activity"/>
    <property type="evidence" value="ECO:0007669"/>
    <property type="project" value="UniProtKB-KW"/>
</dbReference>
<evidence type="ECO:0000313" key="17">
    <source>
        <dbReference type="Proteomes" id="UP001606300"/>
    </source>
</evidence>
<keyword evidence="6" id="KW-0067">ATP-binding</keyword>
<feature type="domain" description="Helicase C-terminal" evidence="15">
    <location>
        <begin position="260"/>
        <end position="414"/>
    </location>
</feature>
<evidence type="ECO:0000256" key="5">
    <source>
        <dbReference type="ARBA" id="ARBA00022806"/>
    </source>
</evidence>
<keyword evidence="8" id="KW-0413">Isomerase</keyword>
<keyword evidence="17" id="KW-1185">Reference proteome</keyword>
<feature type="domain" description="Helicase ATP-binding" evidence="14">
    <location>
        <begin position="65"/>
        <end position="233"/>
    </location>
</feature>
<evidence type="ECO:0000259" key="14">
    <source>
        <dbReference type="PROSITE" id="PS51192"/>
    </source>
</evidence>
<dbReference type="InterPro" id="IPR001650">
    <property type="entry name" value="Helicase_C-like"/>
</dbReference>
<dbReference type="InterPro" id="IPR014001">
    <property type="entry name" value="Helicase_ATP-bd"/>
</dbReference>
<organism evidence="16 17">
    <name type="scientific">Pelomonas dachongensis</name>
    <dbReference type="NCBI Taxonomy" id="3299029"/>
    <lineage>
        <taxon>Bacteria</taxon>
        <taxon>Pseudomonadati</taxon>
        <taxon>Pseudomonadota</taxon>
        <taxon>Betaproteobacteria</taxon>
        <taxon>Burkholderiales</taxon>
        <taxon>Sphaerotilaceae</taxon>
        <taxon>Roseateles</taxon>
    </lineage>
</organism>
<comment type="caution">
    <text evidence="16">The sequence shown here is derived from an EMBL/GenBank/DDBJ whole genome shotgun (WGS) entry which is preliminary data.</text>
</comment>
<dbReference type="InterPro" id="IPR027417">
    <property type="entry name" value="P-loop_NTPase"/>
</dbReference>
<name>A0ABW7EN49_9BURK</name>
<dbReference type="PANTHER" id="PTHR13710">
    <property type="entry name" value="DNA HELICASE RECQ FAMILY MEMBER"/>
    <property type="match status" value="1"/>
</dbReference>
<evidence type="ECO:0000256" key="12">
    <source>
        <dbReference type="ARBA" id="ARBA00044550"/>
    </source>
</evidence>
<feature type="region of interest" description="Disordered" evidence="13">
    <location>
        <begin position="1"/>
        <end position="38"/>
    </location>
</feature>
<proteinExistence type="inferred from homology"/>
<evidence type="ECO:0000256" key="2">
    <source>
        <dbReference type="ARBA" id="ARBA00022723"/>
    </source>
</evidence>
<dbReference type="InterPro" id="IPR011545">
    <property type="entry name" value="DEAD/DEAH_box_helicase_dom"/>
</dbReference>
<evidence type="ECO:0000256" key="4">
    <source>
        <dbReference type="ARBA" id="ARBA00022801"/>
    </source>
</evidence>
<dbReference type="RefSeq" id="WP_394470687.1">
    <property type="nucleotide sequence ID" value="NZ_JBIGHY010000003.1"/>
</dbReference>
<dbReference type="Pfam" id="PF00270">
    <property type="entry name" value="DEAD"/>
    <property type="match status" value="1"/>
</dbReference>
<evidence type="ECO:0000313" key="16">
    <source>
        <dbReference type="EMBL" id="MFG6414617.1"/>
    </source>
</evidence>
<keyword evidence="2" id="KW-0479">Metal-binding</keyword>
<evidence type="ECO:0000256" key="11">
    <source>
        <dbReference type="ARBA" id="ARBA00044535"/>
    </source>
</evidence>
<sequence length="597" mass="64568">MSAAVMTAPARVALTVPREDEPGPTPKPVPEKLPPREPVTPVKLRTTLKRVFGLRSLRPGQAEVIARVLEGRNTLAVMPTGAGKSLCYQLPAVLSDALTVVISPLISLMKDQCDTLNERGVAAVQLNSALDGNRRLANEALLQRGAVRVVFTTPERLADARTLGLLQEQRVGLLVVDEAHCIAQWGHDFRPAFSALRDARRALGRPPVLALTATAPSHVQREIREALDIPRDGVLCHGVYRANLRLAVELPQTEKARRELIVQRLQAIEAAGQGSAIVYCATVREATALHRQLRDADVNAGLYHGKLPKAQREATQESFMNDGTRVMVATNAFGMGIDKADIRLVLHAQMPASIEAYVQECGRAGRDGEPADCLLLFREGDRALQQFFTGGSVPSREELGAVWQALVSHTPQGGWLPAALAEMARLPQRRLDQVLAALRSVRAVRSVGSSDTSGLRPATKREPDAVVDAAASAVQQRQQSERDGLSAMVLYAKSGGCRWAGVLAHFGETLDDGAARCGHCDSCARFEALLQAEQAIEDASDMRPTAQSVCEPGQRVRVRRFGWGLVIASSSDAVRIAFPNHGERDIHPDFVLATARG</sequence>
<evidence type="ECO:0000259" key="15">
    <source>
        <dbReference type="PROSITE" id="PS51194"/>
    </source>
</evidence>
<keyword evidence="7" id="KW-0238">DNA-binding</keyword>
<dbReference type="PROSITE" id="PS51192">
    <property type="entry name" value="HELICASE_ATP_BIND_1"/>
    <property type="match status" value="1"/>
</dbReference>